<protein>
    <recommendedName>
        <fullName evidence="5">Plastocyanin-like domain-containing protein</fullName>
    </recommendedName>
</protein>
<evidence type="ECO:0000256" key="1">
    <source>
        <dbReference type="ARBA" id="ARBA00022723"/>
    </source>
</evidence>
<evidence type="ECO:0000313" key="3">
    <source>
        <dbReference type="EMBL" id="RVU15503.1"/>
    </source>
</evidence>
<feature type="region of interest" description="Disordered" evidence="2">
    <location>
        <begin position="603"/>
        <end position="627"/>
    </location>
</feature>
<dbReference type="Gene3D" id="2.60.40.420">
    <property type="entry name" value="Cupredoxins - blue copper proteins"/>
    <property type="match status" value="2"/>
</dbReference>
<evidence type="ECO:0000313" key="4">
    <source>
        <dbReference type="Proteomes" id="UP000286997"/>
    </source>
</evidence>
<feature type="region of interest" description="Disordered" evidence="2">
    <location>
        <begin position="157"/>
        <end position="178"/>
    </location>
</feature>
<organism evidence="3 4">
    <name type="scientific">Methylobacterium oryzihabitans</name>
    <dbReference type="NCBI Taxonomy" id="2499852"/>
    <lineage>
        <taxon>Bacteria</taxon>
        <taxon>Pseudomonadati</taxon>
        <taxon>Pseudomonadota</taxon>
        <taxon>Alphaproteobacteria</taxon>
        <taxon>Hyphomicrobiales</taxon>
        <taxon>Methylobacteriaceae</taxon>
        <taxon>Methylobacterium</taxon>
    </lineage>
</organism>
<accession>A0A3S2VLD0</accession>
<reference evidence="3 4" key="1">
    <citation type="submission" date="2019-01" db="EMBL/GenBank/DDBJ databases">
        <authorList>
            <person name="Chen W.-M."/>
        </authorList>
    </citation>
    <scope>NUCLEOTIDE SEQUENCE [LARGE SCALE GENOMIC DNA]</scope>
    <source>
        <strain evidence="3 4">TER-1</strain>
    </source>
</reference>
<keyword evidence="1" id="KW-0479">Metal-binding</keyword>
<comment type="caution">
    <text evidence="3">The sequence shown here is derived from an EMBL/GenBank/DDBJ whole genome shotgun (WGS) entry which is preliminary data.</text>
</comment>
<gene>
    <name evidence="3" type="ORF">EOE48_19760</name>
</gene>
<feature type="region of interest" description="Disordered" evidence="2">
    <location>
        <begin position="1644"/>
        <end position="1668"/>
    </location>
</feature>
<keyword evidence="4" id="KW-1185">Reference proteome</keyword>
<dbReference type="InterPro" id="IPR002355">
    <property type="entry name" value="Cu_oxidase_Cu_BS"/>
</dbReference>
<dbReference type="EMBL" id="SACP01000021">
    <property type="protein sequence ID" value="RVU15503.1"/>
    <property type="molecule type" value="Genomic_DNA"/>
</dbReference>
<dbReference type="Proteomes" id="UP000286997">
    <property type="component" value="Unassembled WGS sequence"/>
</dbReference>
<evidence type="ECO:0008006" key="5">
    <source>
        <dbReference type="Google" id="ProtNLM"/>
    </source>
</evidence>
<evidence type="ECO:0000256" key="2">
    <source>
        <dbReference type="SAM" id="MobiDB-lite"/>
    </source>
</evidence>
<dbReference type="PROSITE" id="PS00080">
    <property type="entry name" value="MULTICOPPER_OXIDASE2"/>
    <property type="match status" value="1"/>
</dbReference>
<dbReference type="SUPFAM" id="SSF49503">
    <property type="entry name" value="Cupredoxins"/>
    <property type="match status" value="1"/>
</dbReference>
<sequence>MSWLGLAVPAAAGEGRLVRADVVALDQLLVYNRFGSFNPYGMIFALRRDVSSSDETARRPDADACGTLTGAEPGRGALLPGRVRLKDCKRPRPLVLRVNAGDVIEIGLTNLLREDQPGISGAFADPPARVGEGFCGETAAAAAVAPVRPDLRAAFDPGQGGQCRTAEEASRAEPTAGADWPRTRTLSVAMPGLEAVPVGDRIDPACLGLSAVAPGATIVCRWRTDREGTHLFSSLAAPAGGEGDAGSLGHGLFGALIVEPAGSRAFRSQVTSAAFDRIWARNPAPEALPHARAGAVDFGAAQAEPAGARAESPCAAAPVPILELHRPCGRADGRERVEIVHGDLNAIVVPGEVPESPRSEDGGLGAENLRLRRMAREAQAPFREYTVIFHDELKTFYADAFRQLDRFAQLSGVRDGFAINYGASGVGSALLANRLGIGPAANCPECLYEEFFLESWANGDPALLEAFPDDPSNVHHSYLNDKVVFRNFHAGKETHVFHLHTHQWFAGNDAGRGAYLDSQTIGPQQGFTYRIYHGGQERYLPGPGTGAGPKGWWGSLGSGNRNRTPGDAIFHCHLYPHFAQGMWALWRVHDVLEDGTRLLPDGQSRPGLSVVRNPEPAVTRRGSVGPLGERLVPATRRADLGTPIPGLVPLPGTGLPPLPSYAPPQAPAAVAETEAMPGYPFYIPGRPGHRSPQPPLDMARAEADPQAGITPAHVAALAGRSHLDGGLPRHVVTGGVAVPNAVRDLPPERRAAVAAKGGLLATMLARGDMTSHFEHLDLELLPHAGTALERSAMRFHGTGAGVAVVPAHPGTAALAQAPVAAPGETGLSATALDPATGAYPAGVIPAEAIRGEVGRATPAALAPDGAFAVNGSPGAPGAPYADPCAAPLVLGLPNGPRHRRFDPHAATWAADEPFQVARDPFGTGNPLALDPGLTGFRRFHVSAVETTLVVNRAGWHDPQARINVLSAEAARFKNRTRSDAEPFFFRGFSGECIEFHHTNETPKDLALDDFQLKVPTDTIGQHIHLVKFDVTSSDGSGNGFNYEDGTFAPDEVLTRLCAARGRTRKRAGEDPARIADPAPRSDEECGEDFIKGVSKRVRLDGDNLRYFQTTVQRWFADPILSDTAPKGDAVADRTLRTVFTHDHFGPSNIQQHGFYAALLIEPSPHAVCPLAEPHSDAALDKGCVAGPAAVAPVAASARATLAAHPARDLVGARASVFRWKPLGEDHGDPIHSDAREYAIAVADFALLYDGRRLADVPPPAPDANGLDALLHEARHPDRPRHPEDDPGAEDAPNHVLSRLGIALGEGETAKLALAREAIRRTSGSPIAPPPRPEAISQKHHDPYLVNYRNEPIPLRIGSDGKVPPSFLRNPCREAGAASADREAYRSIDRQRPTGAGEGGNLAEVFLSAVHGDPCTPILEGLSEDRIVVRMIQGAQEVQHTFMVEGRPGRRNVDQPFPSERPVGPEGSAAASRAAACALNPIAKGGDPLNYLAWAIRGGLPPYLKSDLHALEALVMGCDNPLGYVAAQEIGISEHFEVGSLFSASGNGNAPALRLKEAAPDAAPTPLTDNPGYQPTFDHLFHFGSTDALWNGAWGLVRSYDSAWSPDISACLARGASDGGGFGDCLKPGGPPIGRRIATFDDLRRQLGSGPRGGDARLAAGAAPDAGAP</sequence>
<dbReference type="GO" id="GO:0005507">
    <property type="term" value="F:copper ion binding"/>
    <property type="evidence" value="ECO:0007669"/>
    <property type="project" value="InterPro"/>
</dbReference>
<dbReference type="InterPro" id="IPR008972">
    <property type="entry name" value="Cupredoxin"/>
</dbReference>
<feature type="non-terminal residue" evidence="3">
    <location>
        <position position="1668"/>
    </location>
</feature>
<name>A0A3S2VLD0_9HYPH</name>
<proteinExistence type="predicted"/>
<feature type="region of interest" description="Disordered" evidence="2">
    <location>
        <begin position="1447"/>
        <end position="1466"/>
    </location>
</feature>
<feature type="compositionally biased region" description="Low complexity" evidence="2">
    <location>
        <begin position="1655"/>
        <end position="1668"/>
    </location>
</feature>